<dbReference type="eggNOG" id="ENOG5032CBD">
    <property type="taxonomic scope" value="Bacteria"/>
</dbReference>
<evidence type="ECO:0000313" key="2">
    <source>
        <dbReference type="Proteomes" id="UP000001916"/>
    </source>
</evidence>
<dbReference type="RefSeq" id="WP_013159345.1">
    <property type="nucleotide sequence ID" value="NC_014212.1"/>
</dbReference>
<dbReference type="AlphaFoldDB" id="D7BDJ3"/>
<evidence type="ECO:0000313" key="1">
    <source>
        <dbReference type="EMBL" id="ADH64813.1"/>
    </source>
</evidence>
<dbReference type="KEGG" id="msv:Mesil_2975"/>
<dbReference type="STRING" id="526227.Mesil_2975"/>
<dbReference type="HOGENOM" id="CLU_1487377_0_0_0"/>
<evidence type="ECO:0008006" key="3">
    <source>
        <dbReference type="Google" id="ProtNLM"/>
    </source>
</evidence>
<dbReference type="OrthoDB" id="34612at2"/>
<sequence length="181" mass="20849">MQLDEYLEILGEAYACLGRPRLEGRLVALLLASPGPIALGEAAQMLGVTKNALLKLLTPMTERGDVMRTLEPSTRRHLFELTDHAFIHDLRTEVANRQKISEATLAYLKSTRGLPPHTKSRLRGHAEFTRRLAHQIGRVLKHQESKLAREVEEHIEKDWYALPPRRKRWREKEKHEPKGSR</sequence>
<dbReference type="Gene3D" id="1.10.10.10">
    <property type="entry name" value="Winged helix-like DNA-binding domain superfamily/Winged helix DNA-binding domain"/>
    <property type="match status" value="1"/>
</dbReference>
<dbReference type="EMBL" id="CP002042">
    <property type="protein sequence ID" value="ADH64813.1"/>
    <property type="molecule type" value="Genomic_DNA"/>
</dbReference>
<reference evidence="1 2" key="1">
    <citation type="journal article" date="2010" name="Stand. Genomic Sci.">
        <title>Complete genome sequence of Meiothermus silvanus type strain (VI-R2).</title>
        <authorList>
            <person name="Sikorski J."/>
            <person name="Tindall B.J."/>
            <person name="Lowry S."/>
            <person name="Lucas S."/>
            <person name="Nolan M."/>
            <person name="Copeland A."/>
            <person name="Glavina Del Rio T."/>
            <person name="Tice H."/>
            <person name="Cheng J.F."/>
            <person name="Han C."/>
            <person name="Pitluck S."/>
            <person name="Liolios K."/>
            <person name="Ivanova N."/>
            <person name="Mavromatis K."/>
            <person name="Mikhailova N."/>
            <person name="Pati A."/>
            <person name="Goodwin L."/>
            <person name="Chen A."/>
            <person name="Palaniappan K."/>
            <person name="Land M."/>
            <person name="Hauser L."/>
            <person name="Chang Y.J."/>
            <person name="Jeffries C.D."/>
            <person name="Rohde M."/>
            <person name="Goker M."/>
            <person name="Woyke T."/>
            <person name="Bristow J."/>
            <person name="Eisen J.A."/>
            <person name="Markowitz V."/>
            <person name="Hugenholtz P."/>
            <person name="Kyrpides N.C."/>
            <person name="Klenk H.P."/>
            <person name="Lapidus A."/>
        </authorList>
    </citation>
    <scope>NUCLEOTIDE SEQUENCE [LARGE SCALE GENOMIC DNA]</scope>
    <source>
        <strain evidence="2">ATCC 700542 / DSM 9946 / VI-R2</strain>
    </source>
</reference>
<name>D7BDJ3_ALLS1</name>
<organism evidence="1 2">
    <name type="scientific">Allomeiothermus silvanus (strain ATCC 700542 / DSM 9946 / NBRC 106475 / NCIMB 13440 / VI-R2)</name>
    <name type="common">Thermus silvanus</name>
    <dbReference type="NCBI Taxonomy" id="526227"/>
    <lineage>
        <taxon>Bacteria</taxon>
        <taxon>Thermotogati</taxon>
        <taxon>Deinococcota</taxon>
        <taxon>Deinococci</taxon>
        <taxon>Thermales</taxon>
        <taxon>Thermaceae</taxon>
        <taxon>Allomeiothermus</taxon>
    </lineage>
</organism>
<dbReference type="Proteomes" id="UP000001916">
    <property type="component" value="Chromosome"/>
</dbReference>
<accession>D7BDJ3</accession>
<gene>
    <name evidence="1" type="ordered locus">Mesil_2975</name>
</gene>
<keyword evidence="2" id="KW-1185">Reference proteome</keyword>
<dbReference type="InterPro" id="IPR036390">
    <property type="entry name" value="WH_DNA-bd_sf"/>
</dbReference>
<protein>
    <recommendedName>
        <fullName evidence="3">HTH marR-type domain-containing protein</fullName>
    </recommendedName>
</protein>
<proteinExistence type="predicted"/>
<dbReference type="SUPFAM" id="SSF46785">
    <property type="entry name" value="Winged helix' DNA-binding domain"/>
    <property type="match status" value="1"/>
</dbReference>
<dbReference type="InterPro" id="IPR036388">
    <property type="entry name" value="WH-like_DNA-bd_sf"/>
</dbReference>